<reference evidence="2 3" key="1">
    <citation type="journal article" date="2012" name="Appl. Environ. Microbiol.">
        <title>Short-read sequencing for genomic analysis of the brown rot fungus Fibroporia radiculosa.</title>
        <authorList>
            <person name="Tang J.D."/>
            <person name="Perkins A.D."/>
            <person name="Sonstegard T.S."/>
            <person name="Schroeder S.G."/>
            <person name="Burgess S.C."/>
            <person name="Diehl S.V."/>
        </authorList>
    </citation>
    <scope>NUCLEOTIDE SEQUENCE [LARGE SCALE GENOMIC DNA]</scope>
    <source>
        <strain evidence="2 3">TFFH 294</strain>
    </source>
</reference>
<dbReference type="InParanoid" id="J4HVG8"/>
<gene>
    <name evidence="2" type="ORF">FIBRA_02772</name>
</gene>
<feature type="compositionally biased region" description="Polar residues" evidence="1">
    <location>
        <begin position="120"/>
        <end position="140"/>
    </location>
</feature>
<feature type="compositionally biased region" description="Basic and acidic residues" evidence="1">
    <location>
        <begin position="328"/>
        <end position="355"/>
    </location>
</feature>
<dbReference type="Proteomes" id="UP000006352">
    <property type="component" value="Unassembled WGS sequence"/>
</dbReference>
<dbReference type="OrthoDB" id="2564465at2759"/>
<feature type="region of interest" description="Disordered" evidence="1">
    <location>
        <begin position="29"/>
        <end position="355"/>
    </location>
</feature>
<dbReference type="EMBL" id="HE797002">
    <property type="protein sequence ID" value="CCM00732.1"/>
    <property type="molecule type" value="Genomic_DNA"/>
</dbReference>
<proteinExistence type="predicted"/>
<dbReference type="AlphaFoldDB" id="J4HVG8"/>
<keyword evidence="3" id="KW-1185">Reference proteome</keyword>
<accession>J4HVG8</accession>
<dbReference type="RefSeq" id="XP_012180015.1">
    <property type="nucleotide sequence ID" value="XM_012324625.1"/>
</dbReference>
<sequence length="388" mass="40629">MGSAQSYISGVAVAAFVAAGVAVAAYGYTSHSPQSPSAGAIAEPAPPTASSKKKSKKKQTGAQAEKPVETAAASPSVVPFPPVVPGDFDASSEQKTADPVVSTKPTKKKKKAKKATPSTGSGSRAVSVDTLSESSATAPESYTPAPARPTTSKRKSSTPKPPVVDTDGSWTRVEPHSSRQHPSVESATGDAGVTTTSVTGNSSPVAERTDDDLSSPVVASSGNRRTLAERLLPKPRKTGVDDMLETPDYPTLSRVMRIQPGPNDKPAAGFSWGDYEDVDESRGTADDADGEDDGGWGVVKGRSRKTSKPAPTLSVPETVTKKQRQNAAKRDAQKAARADADAEREARLAKHKRELERARIAEQYGKTSKAMSGGMTAYVDENGKLVWK</sequence>
<feature type="compositionally biased region" description="Low complexity" evidence="1">
    <location>
        <begin position="192"/>
        <end position="203"/>
    </location>
</feature>
<protein>
    <submittedName>
        <fullName evidence="2">Uncharacterized protein</fullName>
    </submittedName>
</protein>
<evidence type="ECO:0000313" key="3">
    <source>
        <dbReference type="Proteomes" id="UP000006352"/>
    </source>
</evidence>
<name>J4HVG8_9APHY</name>
<organism evidence="2 3">
    <name type="scientific">Fibroporia radiculosa</name>
    <dbReference type="NCBI Taxonomy" id="599839"/>
    <lineage>
        <taxon>Eukaryota</taxon>
        <taxon>Fungi</taxon>
        <taxon>Dikarya</taxon>
        <taxon>Basidiomycota</taxon>
        <taxon>Agaricomycotina</taxon>
        <taxon>Agaricomycetes</taxon>
        <taxon>Polyporales</taxon>
        <taxon>Fibroporiaceae</taxon>
        <taxon>Fibroporia</taxon>
    </lineage>
</organism>
<evidence type="ECO:0000256" key="1">
    <source>
        <dbReference type="SAM" id="MobiDB-lite"/>
    </source>
</evidence>
<feature type="compositionally biased region" description="Basic residues" evidence="1">
    <location>
        <begin position="105"/>
        <end position="114"/>
    </location>
</feature>
<dbReference type="HOGENOM" id="CLU_037757_0_0_1"/>
<dbReference type="GeneID" id="24095643"/>
<evidence type="ECO:0000313" key="2">
    <source>
        <dbReference type="EMBL" id="CCM00732.1"/>
    </source>
</evidence>